<dbReference type="Pfam" id="PF07731">
    <property type="entry name" value="Cu-oxidase_2"/>
    <property type="match status" value="1"/>
</dbReference>
<dbReference type="InterPro" id="IPR001117">
    <property type="entry name" value="Cu-oxidase_2nd"/>
</dbReference>
<accession>A0A8T0NS92</accession>
<reference evidence="6" key="1">
    <citation type="submission" date="2020-05" db="EMBL/GenBank/DDBJ databases">
        <title>WGS assembly of Panicum virgatum.</title>
        <authorList>
            <person name="Lovell J.T."/>
            <person name="Jenkins J."/>
            <person name="Shu S."/>
            <person name="Juenger T.E."/>
            <person name="Schmutz J."/>
        </authorList>
    </citation>
    <scope>NUCLEOTIDE SEQUENCE</scope>
    <source>
        <strain evidence="6">AP13</strain>
    </source>
</reference>
<evidence type="ECO:0000313" key="7">
    <source>
        <dbReference type="Proteomes" id="UP000823388"/>
    </source>
</evidence>
<evidence type="ECO:0000259" key="5">
    <source>
        <dbReference type="Pfam" id="PF07732"/>
    </source>
</evidence>
<dbReference type="CDD" id="cd13846">
    <property type="entry name" value="CuRO_1_AAO_like_1"/>
    <property type="match status" value="1"/>
</dbReference>
<feature type="domain" description="Plastocyanin-like" evidence="5">
    <location>
        <begin position="34"/>
        <end position="147"/>
    </location>
</feature>
<protein>
    <submittedName>
        <fullName evidence="6">Uncharacterized protein</fullName>
    </submittedName>
</protein>
<dbReference type="InterPro" id="IPR008972">
    <property type="entry name" value="Cupredoxin"/>
</dbReference>
<name>A0A8T0NS92_PANVG</name>
<dbReference type="AlphaFoldDB" id="A0A8T0NS92"/>
<dbReference type="GO" id="GO:0016491">
    <property type="term" value="F:oxidoreductase activity"/>
    <property type="evidence" value="ECO:0007669"/>
    <property type="project" value="InterPro"/>
</dbReference>
<dbReference type="PANTHER" id="PTHR11709:SF387">
    <property type="entry name" value="OS04G0561900 PROTEIN"/>
    <property type="match status" value="1"/>
</dbReference>
<evidence type="ECO:0000256" key="1">
    <source>
        <dbReference type="ARBA" id="ARBA00010609"/>
    </source>
</evidence>
<dbReference type="Pfam" id="PF07732">
    <property type="entry name" value="Cu-oxidase_3"/>
    <property type="match status" value="1"/>
</dbReference>
<proteinExistence type="inferred from homology"/>
<dbReference type="InterPro" id="IPR034273">
    <property type="entry name" value="CuRO_1_AAO-like"/>
</dbReference>
<evidence type="ECO:0000259" key="3">
    <source>
        <dbReference type="Pfam" id="PF00394"/>
    </source>
</evidence>
<keyword evidence="7" id="KW-1185">Reference proteome</keyword>
<dbReference type="InterPro" id="IPR045087">
    <property type="entry name" value="Cu-oxidase_fam"/>
</dbReference>
<keyword evidence="2" id="KW-0732">Signal</keyword>
<sequence>MAGSMERALFFACVCLLVNSAWAEDPYRFFDWDISYGEISPLGVPQQGILINGQFPGPTLECRTNDNLIINVRNSLPDPFLLSWNGLQQRKNSWQDGVSGTNCPIPPGQNFTYRMQAKDQIGSFFYFPSLAFHKAAGGFGAIRIHSRPLIPVPFPSPADEFTVLIGDWYTTSHKALQDLLDSGKELPPPDGVLINGKRSPNGSDFNVEQGKTYRLRISNVGLQSTLNLLIQEHCMTLVEVEGTHTVQNSYTSVDVHAGQSLSVLFTADRSARDYRVVVSTRFTGTTLRSTAVIRYAGSSGPAFEPLPAAAGPSDDDVDFSLNQVRSIRTNLTASAARPNPQGSYHYSSINVTRTVRLASSAGPAAGAGGGGKLRYAVNGVSFAEADTPLKLADYFNISGVFRLGGIPDAPPPAAATGEVRSETAVMGSDHRSFVEVVLENGEDGVQSWHLDGHSVFVVGMDVGTWSDRSRDGYNLVDAVSRCTVQVYPRGWTAVLVALDNVGMWNMRSEVWARRYLGQQFYLRVHTPTRSPRDELPIPGNALLCGRAAAAGQGDSGLRSKPKPHQTTYIKYNNIIQSKPPHSI</sequence>
<dbReference type="Pfam" id="PF00394">
    <property type="entry name" value="Cu-oxidase"/>
    <property type="match status" value="1"/>
</dbReference>
<dbReference type="InterPro" id="IPR011706">
    <property type="entry name" value="Cu-oxidase_C"/>
</dbReference>
<dbReference type="SUPFAM" id="SSF49503">
    <property type="entry name" value="Cupredoxins"/>
    <property type="match status" value="3"/>
</dbReference>
<organism evidence="6 7">
    <name type="scientific">Panicum virgatum</name>
    <name type="common">Blackwell switchgrass</name>
    <dbReference type="NCBI Taxonomy" id="38727"/>
    <lineage>
        <taxon>Eukaryota</taxon>
        <taxon>Viridiplantae</taxon>
        <taxon>Streptophyta</taxon>
        <taxon>Embryophyta</taxon>
        <taxon>Tracheophyta</taxon>
        <taxon>Spermatophyta</taxon>
        <taxon>Magnoliopsida</taxon>
        <taxon>Liliopsida</taxon>
        <taxon>Poales</taxon>
        <taxon>Poaceae</taxon>
        <taxon>PACMAD clade</taxon>
        <taxon>Panicoideae</taxon>
        <taxon>Panicodae</taxon>
        <taxon>Paniceae</taxon>
        <taxon>Panicinae</taxon>
        <taxon>Panicum</taxon>
        <taxon>Panicum sect. Hiantes</taxon>
    </lineage>
</organism>
<dbReference type="EMBL" id="CM029053">
    <property type="protein sequence ID" value="KAG2552153.1"/>
    <property type="molecule type" value="Genomic_DNA"/>
</dbReference>
<dbReference type="PANTHER" id="PTHR11709">
    <property type="entry name" value="MULTI-COPPER OXIDASE"/>
    <property type="match status" value="1"/>
</dbReference>
<evidence type="ECO:0000313" key="6">
    <source>
        <dbReference type="EMBL" id="KAG2552153.1"/>
    </source>
</evidence>
<gene>
    <name evidence="6" type="ORF">PVAP13_9KG431500</name>
</gene>
<feature type="chain" id="PRO_5035818045" evidence="2">
    <location>
        <begin position="24"/>
        <end position="583"/>
    </location>
</feature>
<feature type="domain" description="Plastocyanin-like" evidence="4">
    <location>
        <begin position="387"/>
        <end position="527"/>
    </location>
</feature>
<comment type="caution">
    <text evidence="6">The sequence shown here is derived from an EMBL/GenBank/DDBJ whole genome shotgun (WGS) entry which is preliminary data.</text>
</comment>
<dbReference type="Gene3D" id="2.60.40.420">
    <property type="entry name" value="Cupredoxins - blue copper proteins"/>
    <property type="match status" value="3"/>
</dbReference>
<feature type="domain" description="Plastocyanin-like" evidence="3">
    <location>
        <begin position="160"/>
        <end position="297"/>
    </location>
</feature>
<comment type="similarity">
    <text evidence="1">Belongs to the multicopper oxidase family.</text>
</comment>
<evidence type="ECO:0000259" key="4">
    <source>
        <dbReference type="Pfam" id="PF07731"/>
    </source>
</evidence>
<feature type="signal peptide" evidence="2">
    <location>
        <begin position="1"/>
        <end position="23"/>
    </location>
</feature>
<dbReference type="Proteomes" id="UP000823388">
    <property type="component" value="Chromosome 9K"/>
</dbReference>
<dbReference type="GO" id="GO:0005507">
    <property type="term" value="F:copper ion binding"/>
    <property type="evidence" value="ECO:0007669"/>
    <property type="project" value="InterPro"/>
</dbReference>
<dbReference type="InterPro" id="IPR011707">
    <property type="entry name" value="Cu-oxidase-like_N"/>
</dbReference>
<evidence type="ECO:0000256" key="2">
    <source>
        <dbReference type="SAM" id="SignalP"/>
    </source>
</evidence>